<gene>
    <name evidence="1" type="ORF">PGLA1383_LOCUS12005</name>
</gene>
<evidence type="ECO:0000313" key="1">
    <source>
        <dbReference type="EMBL" id="CAE8593410.1"/>
    </source>
</evidence>
<proteinExistence type="predicted"/>
<dbReference type="Proteomes" id="UP000654075">
    <property type="component" value="Unassembled WGS sequence"/>
</dbReference>
<dbReference type="AlphaFoldDB" id="A0A813E3Z2"/>
<dbReference type="EMBL" id="CAJNNV010006316">
    <property type="protein sequence ID" value="CAE8593410.1"/>
    <property type="molecule type" value="Genomic_DNA"/>
</dbReference>
<keyword evidence="2" id="KW-1185">Reference proteome</keyword>
<organism evidence="1 2">
    <name type="scientific">Polarella glacialis</name>
    <name type="common">Dinoflagellate</name>
    <dbReference type="NCBI Taxonomy" id="89957"/>
    <lineage>
        <taxon>Eukaryota</taxon>
        <taxon>Sar</taxon>
        <taxon>Alveolata</taxon>
        <taxon>Dinophyceae</taxon>
        <taxon>Suessiales</taxon>
        <taxon>Suessiaceae</taxon>
        <taxon>Polarella</taxon>
    </lineage>
</organism>
<comment type="caution">
    <text evidence="1">The sequence shown here is derived from an EMBL/GenBank/DDBJ whole genome shotgun (WGS) entry which is preliminary data.</text>
</comment>
<name>A0A813E3Z2_POLGL</name>
<sequence>TTLCMYDQRWRCSQEPLRITSKRFRFKATSLIVRPAPLSPPPSEQVPLGRIRWLRAPVFGALPLEPTMMSIVSAAWIAWWMLLHALVCSALAAAEGSSPGACAGAEAYVEEASEDDPMALLQAPVRGAAVAAGPDEDWWRRRAGRSVAAAGAVVVSMTGEEPAEASHTQAVQTQDPLVPSVGSVVVGGAANKRCIRLKRKCNFHYFQKTDCCQGMTCEIFSNICT</sequence>
<reference evidence="1" key="1">
    <citation type="submission" date="2021-02" db="EMBL/GenBank/DDBJ databases">
        <authorList>
            <person name="Dougan E. K."/>
            <person name="Rhodes N."/>
            <person name="Thang M."/>
            <person name="Chan C."/>
        </authorList>
    </citation>
    <scope>NUCLEOTIDE SEQUENCE</scope>
</reference>
<accession>A0A813E3Z2</accession>
<feature type="non-terminal residue" evidence="1">
    <location>
        <position position="1"/>
    </location>
</feature>
<evidence type="ECO:0000313" key="2">
    <source>
        <dbReference type="Proteomes" id="UP000654075"/>
    </source>
</evidence>
<protein>
    <submittedName>
        <fullName evidence="1">Uncharacterized protein</fullName>
    </submittedName>
</protein>